<dbReference type="PANTHER" id="PTHR47926:SF519">
    <property type="entry name" value="DYW DOMAIN-CONTAINING PROTEIN"/>
    <property type="match status" value="1"/>
</dbReference>
<dbReference type="InterPro" id="IPR002885">
    <property type="entry name" value="PPR_rpt"/>
</dbReference>
<protein>
    <submittedName>
        <fullName evidence="2">Pentatricopeptide repeat-containing protein</fullName>
        <ecNumber evidence="2">3.4.24.-</ecNumber>
        <ecNumber evidence="2">3.6.4.3</ecNumber>
    </submittedName>
</protein>
<name>A0A0B2SQZ0_GLYSO</name>
<organism evidence="2">
    <name type="scientific">Glycine soja</name>
    <name type="common">Wild soybean</name>
    <dbReference type="NCBI Taxonomy" id="3848"/>
    <lineage>
        <taxon>Eukaryota</taxon>
        <taxon>Viridiplantae</taxon>
        <taxon>Streptophyta</taxon>
        <taxon>Embryophyta</taxon>
        <taxon>Tracheophyta</taxon>
        <taxon>Spermatophyta</taxon>
        <taxon>Magnoliopsida</taxon>
        <taxon>eudicotyledons</taxon>
        <taxon>Gunneridae</taxon>
        <taxon>Pentapetalae</taxon>
        <taxon>rosids</taxon>
        <taxon>fabids</taxon>
        <taxon>Fabales</taxon>
        <taxon>Fabaceae</taxon>
        <taxon>Papilionoideae</taxon>
        <taxon>50 kb inversion clade</taxon>
        <taxon>NPAAA clade</taxon>
        <taxon>indigoferoid/millettioid clade</taxon>
        <taxon>Phaseoleae</taxon>
        <taxon>Glycine</taxon>
        <taxon>Glycine subgen. Soja</taxon>
    </lineage>
</organism>
<dbReference type="EMBL" id="KN640817">
    <property type="protein sequence ID" value="KHN47280.1"/>
    <property type="molecule type" value="Genomic_DNA"/>
</dbReference>
<dbReference type="Proteomes" id="UP000053555">
    <property type="component" value="Unassembled WGS sequence"/>
</dbReference>
<dbReference type="PANTHER" id="PTHR47926">
    <property type="entry name" value="PENTATRICOPEPTIDE REPEAT-CONTAINING PROTEIN"/>
    <property type="match status" value="1"/>
</dbReference>
<accession>A0A0B2SQZ0</accession>
<gene>
    <name evidence="2" type="ORF">glysoja_049732</name>
</gene>
<reference evidence="2" key="1">
    <citation type="submission" date="2014-07" db="EMBL/GenBank/DDBJ databases">
        <title>Identification of a novel salt tolerance gene in wild soybean by whole-genome sequencing.</title>
        <authorList>
            <person name="Lam H.-M."/>
            <person name="Qi X."/>
            <person name="Li M.-W."/>
            <person name="Liu X."/>
            <person name="Xie M."/>
            <person name="Ni M."/>
            <person name="Xu X."/>
        </authorList>
    </citation>
    <scope>NUCLEOTIDE SEQUENCE [LARGE SCALE GENOMIC DNA]</scope>
    <source>
        <tissue evidence="2">Root</tissue>
    </source>
</reference>
<keyword evidence="1" id="KW-0677">Repeat</keyword>
<dbReference type="AlphaFoldDB" id="A0A0B2SQZ0"/>
<dbReference type="GO" id="GO:0009451">
    <property type="term" value="P:RNA modification"/>
    <property type="evidence" value="ECO:0007669"/>
    <property type="project" value="InterPro"/>
</dbReference>
<dbReference type="InterPro" id="IPR046960">
    <property type="entry name" value="PPR_At4g14850-like_plant"/>
</dbReference>
<dbReference type="Pfam" id="PF12854">
    <property type="entry name" value="PPR_1"/>
    <property type="match status" value="1"/>
</dbReference>
<dbReference type="GO" id="GO:0003723">
    <property type="term" value="F:RNA binding"/>
    <property type="evidence" value="ECO:0007669"/>
    <property type="project" value="InterPro"/>
</dbReference>
<evidence type="ECO:0000256" key="1">
    <source>
        <dbReference type="ARBA" id="ARBA00022737"/>
    </source>
</evidence>
<dbReference type="Gene3D" id="1.25.40.10">
    <property type="entry name" value="Tetratricopeptide repeat domain"/>
    <property type="match status" value="1"/>
</dbReference>
<sequence>MKNVHNIEPNSIHYACMIDLLGCAGLLEEAYNFIRNMPIEPDVVAWGSLLSSCRVHKNVDLAEVAAEKLLLIDPNSAC</sequence>
<dbReference type="EC" id="3.6.4.3" evidence="2"/>
<dbReference type="InterPro" id="IPR011990">
    <property type="entry name" value="TPR-like_helical_dom_sf"/>
</dbReference>
<dbReference type="EC" id="3.4.24.-" evidence="2"/>
<keyword evidence="2" id="KW-0378">Hydrolase</keyword>
<dbReference type="GO" id="GO:0016787">
    <property type="term" value="F:hydrolase activity"/>
    <property type="evidence" value="ECO:0007669"/>
    <property type="project" value="UniProtKB-KW"/>
</dbReference>
<proteinExistence type="predicted"/>
<evidence type="ECO:0000313" key="2">
    <source>
        <dbReference type="EMBL" id="KHN47280.1"/>
    </source>
</evidence>